<keyword evidence="1" id="KW-0472">Membrane</keyword>
<feature type="transmembrane region" description="Helical" evidence="1">
    <location>
        <begin position="75"/>
        <end position="97"/>
    </location>
</feature>
<comment type="caution">
    <text evidence="2">The sequence shown here is derived from an EMBL/GenBank/DDBJ whole genome shotgun (WGS) entry which is preliminary data.</text>
</comment>
<evidence type="ECO:0000313" key="3">
    <source>
        <dbReference type="Proteomes" id="UP000272613"/>
    </source>
</evidence>
<protein>
    <submittedName>
        <fullName evidence="2">Uncharacterized protein</fullName>
    </submittedName>
</protein>
<dbReference type="AlphaFoldDB" id="A0AB37QN52"/>
<dbReference type="Proteomes" id="UP000272613">
    <property type="component" value="Unassembled WGS sequence"/>
</dbReference>
<feature type="transmembrane region" description="Helical" evidence="1">
    <location>
        <begin position="7"/>
        <end position="27"/>
    </location>
</feature>
<organism evidence="2 3">
    <name type="scientific">Pseudomonas coronafaciens pv. garcae</name>
    <dbReference type="NCBI Taxonomy" id="251653"/>
    <lineage>
        <taxon>Bacteria</taxon>
        <taxon>Pseudomonadati</taxon>
        <taxon>Pseudomonadota</taxon>
        <taxon>Gammaproteobacteria</taxon>
        <taxon>Pseudomonadales</taxon>
        <taxon>Pseudomonadaceae</taxon>
        <taxon>Pseudomonas</taxon>
        <taxon>Pseudomonas coronafaciens</taxon>
    </lineage>
</organism>
<accession>A0AB37QN52</accession>
<keyword evidence="1" id="KW-1133">Transmembrane helix</keyword>
<evidence type="ECO:0000313" key="2">
    <source>
        <dbReference type="EMBL" id="RMR98273.1"/>
    </source>
</evidence>
<name>A0AB37QN52_9PSED</name>
<feature type="transmembrane region" description="Helical" evidence="1">
    <location>
        <begin position="39"/>
        <end position="63"/>
    </location>
</feature>
<sequence>MTRDEEKVVGGTIVVTTFAALITYGLLKFVPGSEKLSWSAYFFVVFGVAFAFVILGGGLWCELQMDNVGVTMRGMMPLAVASAWGGLWPAMAEWGAIGPAYIGGEQQVVWWAAELTRCIGLFFIIVGGYIWMYRRRFD</sequence>
<proteinExistence type="predicted"/>
<evidence type="ECO:0000256" key="1">
    <source>
        <dbReference type="SAM" id="Phobius"/>
    </source>
</evidence>
<dbReference type="RefSeq" id="WP_122326224.1">
    <property type="nucleotide sequence ID" value="NZ_RBSH01000226.1"/>
</dbReference>
<feature type="transmembrane region" description="Helical" evidence="1">
    <location>
        <begin position="109"/>
        <end position="132"/>
    </location>
</feature>
<keyword evidence="1" id="KW-0812">Transmembrane</keyword>
<dbReference type="EMBL" id="RBSH01000226">
    <property type="protein sequence ID" value="RMR98273.1"/>
    <property type="molecule type" value="Genomic_DNA"/>
</dbReference>
<reference evidence="2 3" key="1">
    <citation type="submission" date="2018-08" db="EMBL/GenBank/DDBJ databases">
        <title>Recombination of ecologically and evolutionarily significant loci maintains genetic cohesion in the Pseudomonas syringae species complex.</title>
        <authorList>
            <person name="Dillon M."/>
            <person name="Thakur S."/>
            <person name="Almeida R.N.D."/>
            <person name="Weir B.S."/>
            <person name="Guttman D.S."/>
        </authorList>
    </citation>
    <scope>NUCLEOTIDE SEQUENCE [LARGE SCALE GENOMIC DNA]</scope>
    <source>
        <strain evidence="2 3">ICMP 5019</strain>
    </source>
</reference>
<gene>
    <name evidence="2" type="ORF">ALP74_200227</name>
</gene>